<dbReference type="Pfam" id="PF00528">
    <property type="entry name" value="BPD_transp_1"/>
    <property type="match status" value="1"/>
</dbReference>
<dbReference type="GO" id="GO:0022857">
    <property type="term" value="F:transmembrane transporter activity"/>
    <property type="evidence" value="ECO:0007669"/>
    <property type="project" value="InterPro"/>
</dbReference>
<dbReference type="SUPFAM" id="SSF161098">
    <property type="entry name" value="MetI-like"/>
    <property type="match status" value="1"/>
</dbReference>
<evidence type="ECO:0000256" key="4">
    <source>
        <dbReference type="ARBA" id="ARBA00022475"/>
    </source>
</evidence>
<keyword evidence="8 9" id="KW-0472">Membrane</keyword>
<protein>
    <recommendedName>
        <fullName evidence="10">ABC transmembrane type-1 domain-containing protein</fullName>
    </recommendedName>
</protein>
<dbReference type="GO" id="GO:0006865">
    <property type="term" value="P:amino acid transport"/>
    <property type="evidence" value="ECO:0007669"/>
    <property type="project" value="UniProtKB-KW"/>
</dbReference>
<evidence type="ECO:0000313" key="11">
    <source>
        <dbReference type="EMBL" id="SUZ73730.1"/>
    </source>
</evidence>
<dbReference type="NCBIfam" id="TIGR01726">
    <property type="entry name" value="HEQRo_perm_3TM"/>
    <property type="match status" value="1"/>
</dbReference>
<evidence type="ECO:0000256" key="6">
    <source>
        <dbReference type="ARBA" id="ARBA00022970"/>
    </source>
</evidence>
<feature type="transmembrane region" description="Helical" evidence="9">
    <location>
        <begin position="186"/>
        <end position="207"/>
    </location>
</feature>
<evidence type="ECO:0000256" key="8">
    <source>
        <dbReference type="ARBA" id="ARBA00023136"/>
    </source>
</evidence>
<keyword evidence="6" id="KW-0029">Amino-acid transport</keyword>
<feature type="transmembrane region" description="Helical" evidence="9">
    <location>
        <begin position="88"/>
        <end position="117"/>
    </location>
</feature>
<dbReference type="EMBL" id="UINC01001188">
    <property type="protein sequence ID" value="SUZ73730.1"/>
    <property type="molecule type" value="Genomic_DNA"/>
</dbReference>
<feature type="transmembrane region" description="Helical" evidence="9">
    <location>
        <begin position="340"/>
        <end position="361"/>
    </location>
</feature>
<evidence type="ECO:0000256" key="3">
    <source>
        <dbReference type="ARBA" id="ARBA00022448"/>
    </source>
</evidence>
<evidence type="ECO:0000259" key="10">
    <source>
        <dbReference type="PROSITE" id="PS50928"/>
    </source>
</evidence>
<keyword evidence="4" id="KW-1003">Cell membrane</keyword>
<evidence type="ECO:0000256" key="5">
    <source>
        <dbReference type="ARBA" id="ARBA00022692"/>
    </source>
</evidence>
<keyword evidence="3" id="KW-0813">Transport</keyword>
<dbReference type="CDD" id="cd06261">
    <property type="entry name" value="TM_PBP2"/>
    <property type="match status" value="1"/>
</dbReference>
<keyword evidence="7 9" id="KW-1133">Transmembrane helix</keyword>
<dbReference type="PROSITE" id="PS50928">
    <property type="entry name" value="ABC_TM1"/>
    <property type="match status" value="1"/>
</dbReference>
<comment type="subcellular location">
    <subcellularLocation>
        <location evidence="1">Cell membrane</location>
        <topology evidence="1">Multi-pass membrane protein</topology>
    </subcellularLocation>
</comment>
<evidence type="ECO:0000256" key="7">
    <source>
        <dbReference type="ARBA" id="ARBA00022989"/>
    </source>
</evidence>
<keyword evidence="5 9" id="KW-0812">Transmembrane</keyword>
<dbReference type="InterPro" id="IPR043429">
    <property type="entry name" value="ArtM/GltK/GlnP/TcyL/YhdX-like"/>
</dbReference>
<dbReference type="InterPro" id="IPR010065">
    <property type="entry name" value="AA_ABC_transptr_permease_3TM"/>
</dbReference>
<dbReference type="InterPro" id="IPR000515">
    <property type="entry name" value="MetI-like"/>
</dbReference>
<feature type="transmembrane region" description="Helical" evidence="9">
    <location>
        <begin position="367"/>
        <end position="389"/>
    </location>
</feature>
<dbReference type="AlphaFoldDB" id="A0A381Q3S3"/>
<comment type="similarity">
    <text evidence="2">Belongs to the binding-protein-dependent transport system permease family. HisMQ subfamily.</text>
</comment>
<accession>A0A381Q3S3</accession>
<dbReference type="PANTHER" id="PTHR30614">
    <property type="entry name" value="MEMBRANE COMPONENT OF AMINO ACID ABC TRANSPORTER"/>
    <property type="match status" value="1"/>
</dbReference>
<feature type="transmembrane region" description="Helical" evidence="9">
    <location>
        <begin position="219"/>
        <end position="246"/>
    </location>
</feature>
<feature type="transmembrane region" description="Helical" evidence="9">
    <location>
        <begin position="26"/>
        <end position="44"/>
    </location>
</feature>
<evidence type="ECO:0000256" key="1">
    <source>
        <dbReference type="ARBA" id="ARBA00004651"/>
    </source>
</evidence>
<dbReference type="GO" id="GO:0043190">
    <property type="term" value="C:ATP-binding cassette (ABC) transporter complex"/>
    <property type="evidence" value="ECO:0007669"/>
    <property type="project" value="InterPro"/>
</dbReference>
<dbReference type="Gene3D" id="1.10.3720.10">
    <property type="entry name" value="MetI-like"/>
    <property type="match status" value="1"/>
</dbReference>
<reference evidence="11" key="1">
    <citation type="submission" date="2018-05" db="EMBL/GenBank/DDBJ databases">
        <authorList>
            <person name="Lanie J.A."/>
            <person name="Ng W.-L."/>
            <person name="Kazmierczak K.M."/>
            <person name="Andrzejewski T.M."/>
            <person name="Davidsen T.M."/>
            <person name="Wayne K.J."/>
            <person name="Tettelin H."/>
            <person name="Glass J.I."/>
            <person name="Rusch D."/>
            <person name="Podicherti R."/>
            <person name="Tsui H.-C.T."/>
            <person name="Winkler M.E."/>
        </authorList>
    </citation>
    <scope>NUCLEOTIDE SEQUENCE</scope>
</reference>
<name>A0A381Q3S3_9ZZZZ</name>
<proteinExistence type="inferred from homology"/>
<gene>
    <name evidence="11" type="ORF">METZ01_LOCUS26584</name>
</gene>
<feature type="transmembrane region" description="Helical" evidence="9">
    <location>
        <begin position="266"/>
        <end position="285"/>
    </location>
</feature>
<sequence length="398" mass="43916">MASPSVTDNKPLLLLRLWRNKEYRSVFIQITTILILFTLLGMIGNNVVTNLEKAGKEFSFGFLSYPAGYDITFQPFISFSPTDTHLRAAVVGLLNTLLVAVTGVIIASILGFTMGVLRLSNNWLISRIVYVFLEFTRNIPVLLHIFFVYGIFLYVLPVPKKAVNISDTVFLTNRGFFIPSLVFEDGFGYVLLALLAAVAAVIAFVVWERKNQDETGENYPVFSISAAIIIGLPLLTFFISGSPLSWDIPAIKGFNFKGGTSIKPEYIALTFALAYYTSCFIAEIVRSGILAVSKGQTEASHALGLTHGSTLRLVIIPQALRVIIPPLASQYLNLTKNSSLAIAIGYMDVVATIGGISLMQTGKEMETMIFVLLTYLSISLLISAFMNWFNKRMSLVER</sequence>
<dbReference type="PANTHER" id="PTHR30614:SF37">
    <property type="entry name" value="AMINO-ACID ABC TRANSPORTER PERMEASE PROTEIN YHDX-RELATED"/>
    <property type="match status" value="1"/>
</dbReference>
<feature type="transmembrane region" description="Helical" evidence="9">
    <location>
        <begin position="138"/>
        <end position="156"/>
    </location>
</feature>
<organism evidence="11">
    <name type="scientific">marine metagenome</name>
    <dbReference type="NCBI Taxonomy" id="408172"/>
    <lineage>
        <taxon>unclassified sequences</taxon>
        <taxon>metagenomes</taxon>
        <taxon>ecological metagenomes</taxon>
    </lineage>
</organism>
<feature type="domain" description="ABC transmembrane type-1" evidence="10">
    <location>
        <begin position="93"/>
        <end position="386"/>
    </location>
</feature>
<evidence type="ECO:0000256" key="9">
    <source>
        <dbReference type="SAM" id="Phobius"/>
    </source>
</evidence>
<evidence type="ECO:0000256" key="2">
    <source>
        <dbReference type="ARBA" id="ARBA00010072"/>
    </source>
</evidence>
<dbReference type="InterPro" id="IPR035906">
    <property type="entry name" value="MetI-like_sf"/>
</dbReference>